<keyword evidence="1" id="KW-0812">Transmembrane</keyword>
<evidence type="ECO:0000256" key="1">
    <source>
        <dbReference type="SAM" id="Phobius"/>
    </source>
</evidence>
<dbReference type="PANTHER" id="PTHR33916">
    <property type="entry name" value="EXPANSIN-LIKE EG45 DOMAIN-CONTAINING PROTEIN"/>
    <property type="match status" value="1"/>
</dbReference>
<accession>A0A6A1W8E9</accession>
<dbReference type="InterPro" id="IPR056122">
    <property type="entry name" value="DUF7705"/>
</dbReference>
<sequence>MANHRRNPYALPILAFILVIDFTSWGWFVHGAENQYVSAVGDPGMRRDGLRLAIESWNQCNEVGEEVPQMGSPRAADCFDIYKASPPPNENNCSFCEVVPYMLVHRVTKKDNELGVGDPFLGAQPKALFNVDLYAAEKELYLGSKCQVEDTPNPWQFWMVMLKSGNMDTFAGKCPKNGRKVGPFGPDNGFPCFGRGCMNQPTIYHDYTTLQGPSRTTLKGRFYGSWDLDANLRQSLLENISYHSVTWEKELGKGSWVFHHVLRTSTKYPWLMLYFRSDATFGLSGGYHYPTRGMLKSIPESPNFKVRFSLTVIKGGGPSSQFYLMDIGSCWKNNGQPCDGNVTSDVTRYSEMIINPRTTPSCHASNLDVCPPYHIFPNGTRVHRNDTARFPFAAYHLYCSPGNAEHLEVPYKLCDPYSNPQPQEIMQILPHPVWGDYGYPTKQGEGWVGDPRTWELDVGRLSQSLYFYQDPGTPPARRRWMSIDLGTEIYKDPDQVAEWTVSDFDILVPKQ</sequence>
<evidence type="ECO:0000259" key="2">
    <source>
        <dbReference type="Pfam" id="PF24804"/>
    </source>
</evidence>
<dbReference type="EMBL" id="RXIC02000020">
    <property type="protein sequence ID" value="KAB1221544.1"/>
    <property type="molecule type" value="Genomic_DNA"/>
</dbReference>
<comment type="caution">
    <text evidence="3">The sequence shown here is derived from an EMBL/GenBank/DDBJ whole genome shotgun (WGS) entry which is preliminary data.</text>
</comment>
<evidence type="ECO:0000313" key="4">
    <source>
        <dbReference type="Proteomes" id="UP000516437"/>
    </source>
</evidence>
<name>A0A6A1W8E9_9ROSI</name>
<feature type="transmembrane region" description="Helical" evidence="1">
    <location>
        <begin position="9"/>
        <end position="28"/>
    </location>
</feature>
<dbReference type="AlphaFoldDB" id="A0A6A1W8E9"/>
<dbReference type="Proteomes" id="UP000516437">
    <property type="component" value="Chromosome 2"/>
</dbReference>
<protein>
    <recommendedName>
        <fullName evidence="2">DUF7705 domain-containing protein</fullName>
    </recommendedName>
</protein>
<feature type="domain" description="DUF7705" evidence="2">
    <location>
        <begin position="37"/>
        <end position="508"/>
    </location>
</feature>
<dbReference type="PANTHER" id="PTHR33916:SF12">
    <property type="entry name" value="NEPROSIN DOMAIN-CONTAINING PROTEIN"/>
    <property type="match status" value="1"/>
</dbReference>
<keyword evidence="1" id="KW-1133">Transmembrane helix</keyword>
<proteinExistence type="predicted"/>
<gene>
    <name evidence="3" type="ORF">CJ030_MR2G000231</name>
</gene>
<evidence type="ECO:0000313" key="3">
    <source>
        <dbReference type="EMBL" id="KAB1221544.1"/>
    </source>
</evidence>
<dbReference type="OrthoDB" id="1901892at2759"/>
<keyword evidence="1" id="KW-0472">Membrane</keyword>
<keyword evidence="4" id="KW-1185">Reference proteome</keyword>
<reference evidence="3 4" key="1">
    <citation type="journal article" date="2019" name="Plant Biotechnol. J.">
        <title>The red bayberry genome and genetic basis of sex determination.</title>
        <authorList>
            <person name="Jia H.M."/>
            <person name="Jia H.J."/>
            <person name="Cai Q.L."/>
            <person name="Wang Y."/>
            <person name="Zhao H.B."/>
            <person name="Yang W.F."/>
            <person name="Wang G.Y."/>
            <person name="Li Y.H."/>
            <person name="Zhan D.L."/>
            <person name="Shen Y.T."/>
            <person name="Niu Q.F."/>
            <person name="Chang L."/>
            <person name="Qiu J."/>
            <person name="Zhao L."/>
            <person name="Xie H.B."/>
            <person name="Fu W.Y."/>
            <person name="Jin J."/>
            <person name="Li X.W."/>
            <person name="Jiao Y."/>
            <person name="Zhou C.C."/>
            <person name="Tu T."/>
            <person name="Chai C.Y."/>
            <person name="Gao J.L."/>
            <person name="Fan L.J."/>
            <person name="van de Weg E."/>
            <person name="Wang J.Y."/>
            <person name="Gao Z.S."/>
        </authorList>
    </citation>
    <scope>NUCLEOTIDE SEQUENCE [LARGE SCALE GENOMIC DNA]</scope>
    <source>
        <tissue evidence="3">Leaves</tissue>
    </source>
</reference>
<organism evidence="3 4">
    <name type="scientific">Morella rubra</name>
    <name type="common">Chinese bayberry</name>
    <dbReference type="NCBI Taxonomy" id="262757"/>
    <lineage>
        <taxon>Eukaryota</taxon>
        <taxon>Viridiplantae</taxon>
        <taxon>Streptophyta</taxon>
        <taxon>Embryophyta</taxon>
        <taxon>Tracheophyta</taxon>
        <taxon>Spermatophyta</taxon>
        <taxon>Magnoliopsida</taxon>
        <taxon>eudicotyledons</taxon>
        <taxon>Gunneridae</taxon>
        <taxon>Pentapetalae</taxon>
        <taxon>rosids</taxon>
        <taxon>fabids</taxon>
        <taxon>Fagales</taxon>
        <taxon>Myricaceae</taxon>
        <taxon>Morella</taxon>
    </lineage>
</organism>
<dbReference type="Pfam" id="PF24804">
    <property type="entry name" value="DUF7705"/>
    <property type="match status" value="1"/>
</dbReference>